<dbReference type="InterPro" id="IPR050578">
    <property type="entry name" value="MARVEL-CKLF_proteins"/>
</dbReference>
<dbReference type="Ensembl" id="ENSBGRT00000044125.1">
    <property type="protein sequence ID" value="ENSBGRP00000038099.1"/>
    <property type="gene ID" value="ENSBGRG00000023835.1"/>
</dbReference>
<feature type="region of interest" description="Disordered" evidence="6">
    <location>
        <begin position="1"/>
        <end position="22"/>
    </location>
</feature>
<dbReference type="AlphaFoldDB" id="A0A8C0AJA9"/>
<evidence type="ECO:0000313" key="10">
    <source>
        <dbReference type="Proteomes" id="UP000694520"/>
    </source>
</evidence>
<keyword evidence="2 5" id="KW-0812">Transmembrane</keyword>
<keyword evidence="4 5" id="KW-0472">Membrane</keyword>
<keyword evidence="3 7" id="KW-1133">Transmembrane helix</keyword>
<dbReference type="GO" id="GO:0016020">
    <property type="term" value="C:membrane"/>
    <property type="evidence" value="ECO:0007669"/>
    <property type="project" value="UniProtKB-SubCell"/>
</dbReference>
<accession>A0A8C0AJA9</accession>
<dbReference type="PANTHER" id="PTHR22776:SF89">
    <property type="entry name" value="CKLF-LIKE MARVEL TRANSMEMBRANE DOMAIN-CONTAINING PROTEIN 7"/>
    <property type="match status" value="1"/>
</dbReference>
<evidence type="ECO:0000256" key="7">
    <source>
        <dbReference type="SAM" id="Phobius"/>
    </source>
</evidence>
<dbReference type="PANTHER" id="PTHR22776">
    <property type="entry name" value="MARVEL-CONTAINING POTENTIAL LIPID RAFT-ASSOCIATED PROTEIN"/>
    <property type="match status" value="1"/>
</dbReference>
<evidence type="ECO:0000256" key="5">
    <source>
        <dbReference type="PROSITE-ProRule" id="PRU00581"/>
    </source>
</evidence>
<evidence type="ECO:0000256" key="2">
    <source>
        <dbReference type="ARBA" id="ARBA00022692"/>
    </source>
</evidence>
<keyword evidence="10" id="KW-1185">Reference proteome</keyword>
<evidence type="ECO:0000313" key="9">
    <source>
        <dbReference type="Ensembl" id="ENSBGRP00000038099.1"/>
    </source>
</evidence>
<feature type="domain" description="MARVEL" evidence="8">
    <location>
        <begin position="40"/>
        <end position="166"/>
    </location>
</feature>
<sequence length="237" mass="25632">MSHGAGLVRTTCSSGSAPGDGVGAGPLGSSSSVRLLDPVYPRTQAAMLKVAQMATLLIAFICVRSSLWTSYSAYSYFEVVTICNLIMILAFYLAHLFRLPRVLTCISWPLSELLHYLIGTLLLLIASIVAASKSYSQNGLVAGAVRTFPRRRQGGIPILNAHFLPHRAAKDCSLGPFFLRISLHLDPPAAVPREPETWAHGRGFQVVMGRAVQTQMAPAAQTSFSYSHSLNQGISRF</sequence>
<gene>
    <name evidence="9" type="primary">CMTM7</name>
</gene>
<feature type="transmembrane region" description="Helical" evidence="7">
    <location>
        <begin position="75"/>
        <end position="93"/>
    </location>
</feature>
<dbReference type="Pfam" id="PF01284">
    <property type="entry name" value="MARVEL"/>
    <property type="match status" value="1"/>
</dbReference>
<proteinExistence type="predicted"/>
<comment type="subcellular location">
    <subcellularLocation>
        <location evidence="1">Membrane</location>
        <topology evidence="1">Multi-pass membrane protein</topology>
    </subcellularLocation>
</comment>
<evidence type="ECO:0000256" key="6">
    <source>
        <dbReference type="SAM" id="MobiDB-lite"/>
    </source>
</evidence>
<reference evidence="9" key="2">
    <citation type="submission" date="2025-08" db="UniProtKB">
        <authorList>
            <consortium name="Ensembl"/>
        </authorList>
    </citation>
    <scope>IDENTIFICATION</scope>
</reference>
<dbReference type="Proteomes" id="UP000694520">
    <property type="component" value="Chromosome 22"/>
</dbReference>
<evidence type="ECO:0000256" key="3">
    <source>
        <dbReference type="ARBA" id="ARBA00022989"/>
    </source>
</evidence>
<reference evidence="9" key="1">
    <citation type="submission" date="2019-05" db="EMBL/GenBank/DDBJ databases">
        <authorList>
            <person name="Zhang S."/>
            <person name="Liu J."/>
        </authorList>
    </citation>
    <scope>NUCLEOTIDE SEQUENCE [LARGE SCALE GENOMIC DNA]</scope>
</reference>
<feature type="transmembrane region" description="Helical" evidence="7">
    <location>
        <begin position="45"/>
        <end position="63"/>
    </location>
</feature>
<evidence type="ECO:0000259" key="8">
    <source>
        <dbReference type="PROSITE" id="PS51225"/>
    </source>
</evidence>
<organism evidence="9 10">
    <name type="scientific">Bos mutus grunniens</name>
    <name type="common">Wild yak</name>
    <name type="synonym">Bos grunniens</name>
    <dbReference type="NCBI Taxonomy" id="30521"/>
    <lineage>
        <taxon>Eukaryota</taxon>
        <taxon>Metazoa</taxon>
        <taxon>Chordata</taxon>
        <taxon>Craniata</taxon>
        <taxon>Vertebrata</taxon>
        <taxon>Euteleostomi</taxon>
        <taxon>Mammalia</taxon>
        <taxon>Eutheria</taxon>
        <taxon>Laurasiatheria</taxon>
        <taxon>Artiodactyla</taxon>
        <taxon>Ruminantia</taxon>
        <taxon>Pecora</taxon>
        <taxon>Bovidae</taxon>
        <taxon>Bovinae</taxon>
        <taxon>Bos</taxon>
    </lineage>
</organism>
<dbReference type="InterPro" id="IPR008253">
    <property type="entry name" value="Marvel"/>
</dbReference>
<evidence type="ECO:0000256" key="4">
    <source>
        <dbReference type="ARBA" id="ARBA00023136"/>
    </source>
</evidence>
<feature type="transmembrane region" description="Helical" evidence="7">
    <location>
        <begin position="113"/>
        <end position="131"/>
    </location>
</feature>
<reference evidence="9" key="3">
    <citation type="submission" date="2025-09" db="UniProtKB">
        <authorList>
            <consortium name="Ensembl"/>
        </authorList>
    </citation>
    <scope>IDENTIFICATION</scope>
</reference>
<name>A0A8C0AJA9_BOSMU</name>
<protein>
    <submittedName>
        <fullName evidence="9">CKLF like MARVEL transmembrane domain containing 7</fullName>
    </submittedName>
</protein>
<evidence type="ECO:0000256" key="1">
    <source>
        <dbReference type="ARBA" id="ARBA00004141"/>
    </source>
</evidence>
<dbReference type="GeneTree" id="ENSGT00510000048725"/>
<dbReference type="PROSITE" id="PS51225">
    <property type="entry name" value="MARVEL"/>
    <property type="match status" value="1"/>
</dbReference>